<accession>W4RQ72</accession>
<sequence length="133" mass="14798">MRLMLEPSPEQIKQEKIYREMGMSDSEFASAEKILGRVPNYTETGLFSVMWSEHCSYKNSKPVLKKFPVTGERVLQGPGEGAGIVDIGDGQAVVFKIESHNHPSAIEPYQGAATGVGGIIRDVFRWEQGQLHY</sequence>
<evidence type="ECO:0000256" key="2">
    <source>
        <dbReference type="ARBA" id="ARBA00022741"/>
    </source>
</evidence>
<evidence type="ECO:0000313" key="6">
    <source>
        <dbReference type="EMBL" id="GAE46585.1"/>
    </source>
</evidence>
<dbReference type="GO" id="GO:0006189">
    <property type="term" value="P:'de novo' IMP biosynthetic process"/>
    <property type="evidence" value="ECO:0007669"/>
    <property type="project" value="InterPro"/>
</dbReference>
<dbReference type="AlphaFoldDB" id="W4RQ72"/>
<keyword evidence="2" id="KW-0547">Nucleotide-binding</keyword>
<dbReference type="GO" id="GO:0005524">
    <property type="term" value="F:ATP binding"/>
    <property type="evidence" value="ECO:0007669"/>
    <property type="project" value="UniProtKB-KW"/>
</dbReference>
<dbReference type="GO" id="GO:0004642">
    <property type="term" value="F:phosphoribosylformylglycinamidine synthase activity"/>
    <property type="evidence" value="ECO:0007669"/>
    <property type="project" value="InterPro"/>
</dbReference>
<reference evidence="6 7" key="1">
    <citation type="submission" date="2013-12" db="EMBL/GenBank/DDBJ databases">
        <title>NBRP : Genome information of microbial organism related human and environment.</title>
        <authorList>
            <person name="Hattori M."/>
            <person name="Oshima K."/>
            <person name="Inaba H."/>
            <person name="Suda W."/>
            <person name="Sakamoto M."/>
            <person name="Iino T."/>
            <person name="Kitahara M."/>
            <person name="Oshida Y."/>
            <person name="Iida T."/>
            <person name="Kudo T."/>
            <person name="Itoh T."/>
            <person name="Ahmed I."/>
            <person name="Ohkuma M."/>
        </authorList>
    </citation>
    <scope>NUCLEOTIDE SEQUENCE [LARGE SCALE GENOMIC DNA]</scope>
    <source>
        <strain evidence="6 7">JCM 21738</strain>
    </source>
</reference>
<dbReference type="EMBL" id="BAUW01000048">
    <property type="protein sequence ID" value="GAE46585.1"/>
    <property type="molecule type" value="Genomic_DNA"/>
</dbReference>
<dbReference type="InterPro" id="IPR041609">
    <property type="entry name" value="PurL_linker"/>
</dbReference>
<evidence type="ECO:0000256" key="3">
    <source>
        <dbReference type="ARBA" id="ARBA00022840"/>
    </source>
</evidence>
<organism evidence="6 7">
    <name type="scientific">Mesobacillus boroniphilus JCM 21738</name>
    <dbReference type="NCBI Taxonomy" id="1294265"/>
    <lineage>
        <taxon>Bacteria</taxon>
        <taxon>Bacillati</taxon>
        <taxon>Bacillota</taxon>
        <taxon>Bacilli</taxon>
        <taxon>Bacillales</taxon>
        <taxon>Bacillaceae</taxon>
        <taxon>Mesobacillus</taxon>
    </lineage>
</organism>
<dbReference type="PANTHER" id="PTHR43555">
    <property type="entry name" value="PHOSPHORIBOSYLFORMYLGLYCINAMIDINE SYNTHASE SUBUNIT PURL"/>
    <property type="match status" value="1"/>
</dbReference>
<evidence type="ECO:0000256" key="1">
    <source>
        <dbReference type="ARBA" id="ARBA00022598"/>
    </source>
</evidence>
<keyword evidence="1" id="KW-0436">Ligase</keyword>
<evidence type="ECO:0000313" key="7">
    <source>
        <dbReference type="Proteomes" id="UP000018949"/>
    </source>
</evidence>
<dbReference type="Pfam" id="PF18072">
    <property type="entry name" value="FGAR-AT_linker"/>
    <property type="match status" value="1"/>
</dbReference>
<comment type="caution">
    <text evidence="6">The sequence shown here is derived from an EMBL/GenBank/DDBJ whole genome shotgun (WGS) entry which is preliminary data.</text>
</comment>
<evidence type="ECO:0000259" key="4">
    <source>
        <dbReference type="Pfam" id="PF00586"/>
    </source>
</evidence>
<protein>
    <submittedName>
        <fullName evidence="6">Phosphoribosylformylglycinamidine synthase</fullName>
    </submittedName>
</protein>
<gene>
    <name evidence="6" type="ORF">JCM21738_3499</name>
</gene>
<dbReference type="InterPro" id="IPR036921">
    <property type="entry name" value="PurM-like_N_sf"/>
</dbReference>
<dbReference type="InterPro" id="IPR010074">
    <property type="entry name" value="PRibForGlyAmidine_synth_PurL"/>
</dbReference>
<dbReference type="SUPFAM" id="SSF55326">
    <property type="entry name" value="PurM N-terminal domain-like"/>
    <property type="match status" value="1"/>
</dbReference>
<evidence type="ECO:0000259" key="5">
    <source>
        <dbReference type="Pfam" id="PF18072"/>
    </source>
</evidence>
<dbReference type="Gene3D" id="3.30.1330.10">
    <property type="entry name" value="PurM-like, N-terminal domain"/>
    <property type="match status" value="1"/>
</dbReference>
<dbReference type="Pfam" id="PF00586">
    <property type="entry name" value="AIRS"/>
    <property type="match status" value="1"/>
</dbReference>
<feature type="domain" description="PurM-like N-terminal" evidence="4">
    <location>
        <begin position="79"/>
        <end position="124"/>
    </location>
</feature>
<feature type="domain" description="Phosphoribosylformylglycinamidine synthase linker" evidence="5">
    <location>
        <begin position="12"/>
        <end position="58"/>
    </location>
</feature>
<dbReference type="InterPro" id="IPR016188">
    <property type="entry name" value="PurM-like_N"/>
</dbReference>
<keyword evidence="7" id="KW-1185">Reference proteome</keyword>
<dbReference type="eggNOG" id="COG0046">
    <property type="taxonomic scope" value="Bacteria"/>
</dbReference>
<dbReference type="Proteomes" id="UP000018949">
    <property type="component" value="Unassembled WGS sequence"/>
</dbReference>
<dbReference type="PANTHER" id="PTHR43555:SF1">
    <property type="entry name" value="PHOSPHORIBOSYLFORMYLGLYCINAMIDINE SYNTHASE SUBUNIT PURL"/>
    <property type="match status" value="1"/>
</dbReference>
<keyword evidence="3" id="KW-0067">ATP-binding</keyword>
<name>W4RQ72_9BACI</name>
<proteinExistence type="predicted"/>